<organism evidence="2 3">
    <name type="scientific">Ramazzottius varieornatus</name>
    <name type="common">Water bear</name>
    <name type="synonym">Tardigrade</name>
    <dbReference type="NCBI Taxonomy" id="947166"/>
    <lineage>
        <taxon>Eukaryota</taxon>
        <taxon>Metazoa</taxon>
        <taxon>Ecdysozoa</taxon>
        <taxon>Tardigrada</taxon>
        <taxon>Eutardigrada</taxon>
        <taxon>Parachela</taxon>
        <taxon>Hypsibioidea</taxon>
        <taxon>Ramazzottiidae</taxon>
        <taxon>Ramazzottius</taxon>
    </lineage>
</organism>
<feature type="region of interest" description="Disordered" evidence="1">
    <location>
        <begin position="63"/>
        <end position="85"/>
    </location>
</feature>
<name>A0A1D1VL18_RAMVA</name>
<reference evidence="2 3" key="1">
    <citation type="journal article" date="2016" name="Nat. Commun.">
        <title>Extremotolerant tardigrade genome and improved radiotolerance of human cultured cells by tardigrade-unique protein.</title>
        <authorList>
            <person name="Hashimoto T."/>
            <person name="Horikawa D.D."/>
            <person name="Saito Y."/>
            <person name="Kuwahara H."/>
            <person name="Kozuka-Hata H."/>
            <person name="Shin-I T."/>
            <person name="Minakuchi Y."/>
            <person name="Ohishi K."/>
            <person name="Motoyama A."/>
            <person name="Aizu T."/>
            <person name="Enomoto A."/>
            <person name="Kondo K."/>
            <person name="Tanaka S."/>
            <person name="Hara Y."/>
            <person name="Koshikawa S."/>
            <person name="Sagara H."/>
            <person name="Miura T."/>
            <person name="Yokobori S."/>
            <person name="Miyagawa K."/>
            <person name="Suzuki Y."/>
            <person name="Kubo T."/>
            <person name="Oyama M."/>
            <person name="Kohara Y."/>
            <person name="Fujiyama A."/>
            <person name="Arakawa K."/>
            <person name="Katayama T."/>
            <person name="Toyoda A."/>
            <person name="Kunieda T."/>
        </authorList>
    </citation>
    <scope>NUCLEOTIDE SEQUENCE [LARGE SCALE GENOMIC DNA]</scope>
    <source>
        <strain evidence="2 3">YOKOZUNA-1</strain>
    </source>
</reference>
<proteinExistence type="predicted"/>
<evidence type="ECO:0000256" key="1">
    <source>
        <dbReference type="SAM" id="MobiDB-lite"/>
    </source>
</evidence>
<evidence type="ECO:0000313" key="3">
    <source>
        <dbReference type="Proteomes" id="UP000186922"/>
    </source>
</evidence>
<accession>A0A1D1VL18</accession>
<protein>
    <submittedName>
        <fullName evidence="2">Uncharacterized protein</fullName>
    </submittedName>
</protein>
<keyword evidence="3" id="KW-1185">Reference proteome</keyword>
<sequence>MSFRTEVDCKTPVRKKAPSWAYFNFLVEQKRMEGETEVKLPAPCPDPDKFIMEVWLPRLIGEKEEAARGQTGQDSKAGRLETSSR</sequence>
<gene>
    <name evidence="2" type="primary">RvY_12892-1</name>
    <name evidence="2" type="synonym">RvY_12892.1</name>
    <name evidence="2" type="ORF">RvY_12892</name>
</gene>
<dbReference type="Proteomes" id="UP000186922">
    <property type="component" value="Unassembled WGS sequence"/>
</dbReference>
<feature type="compositionally biased region" description="Basic and acidic residues" evidence="1">
    <location>
        <begin position="76"/>
        <end position="85"/>
    </location>
</feature>
<comment type="caution">
    <text evidence="2">The sequence shown here is derived from an EMBL/GenBank/DDBJ whole genome shotgun (WGS) entry which is preliminary data.</text>
</comment>
<dbReference type="AlphaFoldDB" id="A0A1D1VL18"/>
<dbReference type="EMBL" id="BDGG01000008">
    <property type="protein sequence ID" value="GAV02307.1"/>
    <property type="molecule type" value="Genomic_DNA"/>
</dbReference>
<evidence type="ECO:0000313" key="2">
    <source>
        <dbReference type="EMBL" id="GAV02307.1"/>
    </source>
</evidence>